<dbReference type="AlphaFoldDB" id="A0A151AAT3"/>
<dbReference type="InterPro" id="IPR015424">
    <property type="entry name" value="PyrdxlP-dep_Trfase"/>
</dbReference>
<sequence>MSRASTLAVDGGDPAVTIDDPERWKRPIEAETEIVTDLLEAGAISGSGSGFPLEFEAEFREYSGAEYCLTVDHGSTAIESAFYAVGVGPGDEVITPTVGYIGAYAGALHLGARPVFCEIDPKTLLPDPADIERRITDRTAAIAITHWNGRVCDMDAILDISDQHDIPIVEDAAHAHASEWKGEHIGSVGDIACFSLQGVSPHGKPIAAGEGGIVTTNVREYYERQLSYCHLHRSGVNDELTLEPYDGLDWEVLGLKYRAHPLALGIAKVGLENLDYRVERRLRYRDRLFERLEELPGVRPVWPYEESETDGLYGGLKVVLEPDELGRSPEVVVEALTAEGAPVRGPGFSYMEHRRTIFREGYDLWGRGRSPIDGEFCGLPAYEGYQEGDFPISEALDERVVTVASYIEPEEGFVEQVTRAFEKVAR</sequence>
<dbReference type="GO" id="GO:0000271">
    <property type="term" value="P:polysaccharide biosynthetic process"/>
    <property type="evidence" value="ECO:0007669"/>
    <property type="project" value="TreeGrafter"/>
</dbReference>
<comment type="similarity">
    <text evidence="1">Belongs to the DegT/DnrJ/EryC1 family.</text>
</comment>
<dbReference type="Proteomes" id="UP000075321">
    <property type="component" value="Unassembled WGS sequence"/>
</dbReference>
<dbReference type="Gene3D" id="3.90.1150.10">
    <property type="entry name" value="Aspartate Aminotransferase, domain 1"/>
    <property type="match status" value="1"/>
</dbReference>
<evidence type="ECO:0000313" key="3">
    <source>
        <dbReference type="Proteomes" id="UP000075321"/>
    </source>
</evidence>
<evidence type="ECO:0000256" key="1">
    <source>
        <dbReference type="RuleBase" id="RU004508"/>
    </source>
</evidence>
<keyword evidence="1" id="KW-0663">Pyridoxal phosphate</keyword>
<dbReference type="PANTHER" id="PTHR30244:SF34">
    <property type="entry name" value="DTDP-4-AMINO-4,6-DIDEOXYGALACTOSE TRANSAMINASE"/>
    <property type="match status" value="1"/>
</dbReference>
<proteinExistence type="inferred from homology"/>
<keyword evidence="2" id="KW-0808">Transferase</keyword>
<dbReference type="GO" id="GO:0099620">
    <property type="term" value="F:UDP-4-amino-4-deoxy-L-arabinose aminotransferase"/>
    <property type="evidence" value="ECO:0007669"/>
    <property type="project" value="UniProtKB-EC"/>
</dbReference>
<keyword evidence="3" id="KW-1185">Reference proteome</keyword>
<comment type="caution">
    <text evidence="2">The sequence shown here is derived from an EMBL/GenBank/DDBJ whole genome shotgun (WGS) entry which is preliminary data.</text>
</comment>
<accession>A0A151AAT3</accession>
<keyword evidence="2" id="KW-0032">Aminotransferase</keyword>
<dbReference type="PANTHER" id="PTHR30244">
    <property type="entry name" value="TRANSAMINASE"/>
    <property type="match status" value="1"/>
</dbReference>
<dbReference type="InterPro" id="IPR015422">
    <property type="entry name" value="PyrdxlP-dep_Trfase_small"/>
</dbReference>
<reference evidence="2 3" key="1">
    <citation type="submission" date="2016-02" db="EMBL/GenBank/DDBJ databases">
        <title>Genome sequence of Halalkalicoccus paucihalophilus DSM 24557.</title>
        <authorList>
            <person name="Poehlein A."/>
            <person name="Daniel R."/>
        </authorList>
    </citation>
    <scope>NUCLEOTIDE SEQUENCE [LARGE SCALE GENOMIC DNA]</scope>
    <source>
        <strain evidence="2 3">DSM 24557</strain>
    </source>
</reference>
<name>A0A151AAT3_9EURY</name>
<dbReference type="PIRSF" id="PIRSF000390">
    <property type="entry name" value="PLP_StrS"/>
    <property type="match status" value="1"/>
</dbReference>
<gene>
    <name evidence="2" type="primary">arnB_4</name>
    <name evidence="2" type="ORF">HAPAU_34600</name>
</gene>
<evidence type="ECO:0000313" key="2">
    <source>
        <dbReference type="EMBL" id="KYH24477.1"/>
    </source>
</evidence>
<dbReference type="EMBL" id="LTAZ01000013">
    <property type="protein sequence ID" value="KYH24477.1"/>
    <property type="molecule type" value="Genomic_DNA"/>
</dbReference>
<dbReference type="OrthoDB" id="10355at2157"/>
<dbReference type="GO" id="GO:0030170">
    <property type="term" value="F:pyridoxal phosphate binding"/>
    <property type="evidence" value="ECO:0007669"/>
    <property type="project" value="TreeGrafter"/>
</dbReference>
<dbReference type="Pfam" id="PF01041">
    <property type="entry name" value="DegT_DnrJ_EryC1"/>
    <property type="match status" value="1"/>
</dbReference>
<dbReference type="RefSeq" id="WP_066384965.1">
    <property type="nucleotide sequence ID" value="NZ_LTAZ01000013.1"/>
</dbReference>
<dbReference type="InterPro" id="IPR000653">
    <property type="entry name" value="DegT/StrS_aminotransferase"/>
</dbReference>
<protein>
    <submittedName>
        <fullName evidence="2">UDP-4-amino-4-deoxy-L-arabinose--oxoglutarate aminotransferase</fullName>
        <ecNumber evidence="2">2.6.1.87</ecNumber>
    </submittedName>
</protein>
<dbReference type="InterPro" id="IPR015421">
    <property type="entry name" value="PyrdxlP-dep_Trfase_major"/>
</dbReference>
<dbReference type="SUPFAM" id="SSF53383">
    <property type="entry name" value="PLP-dependent transferases"/>
    <property type="match status" value="1"/>
</dbReference>
<dbReference type="PATRIC" id="fig|1008153.3.peg.3644"/>
<dbReference type="Gene3D" id="3.40.640.10">
    <property type="entry name" value="Type I PLP-dependent aspartate aminotransferase-like (Major domain)"/>
    <property type="match status" value="1"/>
</dbReference>
<organism evidence="2 3">
    <name type="scientific">Halalkalicoccus paucihalophilus</name>
    <dbReference type="NCBI Taxonomy" id="1008153"/>
    <lineage>
        <taxon>Archaea</taxon>
        <taxon>Methanobacteriati</taxon>
        <taxon>Methanobacteriota</taxon>
        <taxon>Stenosarchaea group</taxon>
        <taxon>Halobacteria</taxon>
        <taxon>Halobacteriales</taxon>
        <taxon>Halococcaceae</taxon>
        <taxon>Halalkalicoccus</taxon>
    </lineage>
</organism>
<dbReference type="EC" id="2.6.1.87" evidence="2"/>